<dbReference type="PANTHER" id="PTHR37038">
    <property type="entry name" value="TRANSCRIPTIONAL REGULATOR-RELATED"/>
    <property type="match status" value="1"/>
</dbReference>
<dbReference type="RefSeq" id="WP_163180341.1">
    <property type="nucleotide sequence ID" value="NZ_JAAIWM010000005.1"/>
</dbReference>
<dbReference type="InterPro" id="IPR011990">
    <property type="entry name" value="TPR-like_helical_dom_sf"/>
</dbReference>
<accession>A0A6M0QBG7</accession>
<dbReference type="CDD" id="cd00093">
    <property type="entry name" value="HTH_XRE"/>
    <property type="match status" value="1"/>
</dbReference>
<dbReference type="PROSITE" id="PS50943">
    <property type="entry name" value="HTH_CROC1"/>
    <property type="match status" value="1"/>
</dbReference>
<dbReference type="SUPFAM" id="SSF48452">
    <property type="entry name" value="TPR-like"/>
    <property type="match status" value="1"/>
</dbReference>
<dbReference type="Pfam" id="PF01381">
    <property type="entry name" value="HTH_3"/>
    <property type="match status" value="1"/>
</dbReference>
<dbReference type="EMBL" id="JAAIWM010000005">
    <property type="protein sequence ID" value="NEY72860.1"/>
    <property type="molecule type" value="Genomic_DNA"/>
</dbReference>
<sequence length="302" mass="34914">MAFKPDFNKIGPAIKDLRKLKGLTQKALCDNGDIISQAQLSRIENGYTYGLWDKIFLIAERLGIDVNYFFEIAKNTDSEFVLGVKNNVRELVEKREYQIVFKMIKIHKKNPSFYNNKQNLQFLIWHEGICTFHLTKDFNLSHDLFQQALDLTYTPPKYITEQELSIKNSIGVISFETGNYDLAISTYKSALKEIRHAPVPIKKKVKIRLLYNLAKALSTTGDYNESINSCSEGISICKQNTYYYLLGELYYQLAFNHFFKEQFLVAKENTQKAIQVFIVNDDEESLIRAKAALKEIEDKLKG</sequence>
<reference evidence="2 3" key="1">
    <citation type="submission" date="2020-02" db="EMBL/GenBank/DDBJ databases">
        <title>Bacillus aquiflavi sp. nov., isolated from yellow water of strong flavor Chinese baijiu in Yibin region of China.</title>
        <authorList>
            <person name="Xie J."/>
        </authorList>
    </citation>
    <scope>NUCLEOTIDE SEQUENCE [LARGE SCALE GENOMIC DNA]</scope>
    <source>
        <strain evidence="2 3">SA4</strain>
    </source>
</reference>
<evidence type="ECO:0000259" key="1">
    <source>
        <dbReference type="PROSITE" id="PS50943"/>
    </source>
</evidence>
<comment type="caution">
    <text evidence="2">The sequence shown here is derived from an EMBL/GenBank/DDBJ whole genome shotgun (WGS) entry which is preliminary data.</text>
</comment>
<dbReference type="SUPFAM" id="SSF47413">
    <property type="entry name" value="lambda repressor-like DNA-binding domains"/>
    <property type="match status" value="1"/>
</dbReference>
<dbReference type="PANTHER" id="PTHR37038:SF14">
    <property type="entry name" value="TRANSCRIPTIONAL ACTIVATOR"/>
    <property type="match status" value="1"/>
</dbReference>
<dbReference type="SMART" id="SM00028">
    <property type="entry name" value="TPR"/>
    <property type="match status" value="2"/>
</dbReference>
<dbReference type="Pfam" id="PF18768">
    <property type="entry name" value="RNPP_C"/>
    <property type="match status" value="1"/>
</dbReference>
<dbReference type="GO" id="GO:0003677">
    <property type="term" value="F:DNA binding"/>
    <property type="evidence" value="ECO:0007669"/>
    <property type="project" value="InterPro"/>
</dbReference>
<dbReference type="Proteomes" id="UP000481043">
    <property type="component" value="Unassembled WGS sequence"/>
</dbReference>
<organism evidence="2 3">
    <name type="scientific">Bacillus mesophilus</name>
    <dbReference type="NCBI Taxonomy" id="1808955"/>
    <lineage>
        <taxon>Bacteria</taxon>
        <taxon>Bacillati</taxon>
        <taxon>Bacillota</taxon>
        <taxon>Bacilli</taxon>
        <taxon>Bacillales</taxon>
        <taxon>Bacillaceae</taxon>
        <taxon>Bacillus</taxon>
    </lineage>
</organism>
<name>A0A6M0QBG7_9BACI</name>
<dbReference type="AlphaFoldDB" id="A0A6M0QBG7"/>
<dbReference type="SMART" id="SM00530">
    <property type="entry name" value="HTH_XRE"/>
    <property type="match status" value="1"/>
</dbReference>
<proteinExistence type="predicted"/>
<dbReference type="InterPro" id="IPR010982">
    <property type="entry name" value="Lambda_DNA-bd_dom_sf"/>
</dbReference>
<dbReference type="InterPro" id="IPR019734">
    <property type="entry name" value="TPR_rpt"/>
</dbReference>
<keyword evidence="3" id="KW-1185">Reference proteome</keyword>
<gene>
    <name evidence="2" type="ORF">G4D63_14070</name>
</gene>
<feature type="domain" description="HTH cro/C1-type" evidence="1">
    <location>
        <begin position="14"/>
        <end position="69"/>
    </location>
</feature>
<dbReference type="InterPro" id="IPR001387">
    <property type="entry name" value="Cro/C1-type_HTH"/>
</dbReference>
<dbReference type="Gene3D" id="1.25.40.10">
    <property type="entry name" value="Tetratricopeptide repeat domain"/>
    <property type="match status" value="1"/>
</dbReference>
<dbReference type="InterPro" id="IPR053163">
    <property type="entry name" value="HTH-type_regulator_Rgg"/>
</dbReference>
<evidence type="ECO:0000313" key="2">
    <source>
        <dbReference type="EMBL" id="NEY72860.1"/>
    </source>
</evidence>
<evidence type="ECO:0000313" key="3">
    <source>
        <dbReference type="Proteomes" id="UP000481043"/>
    </source>
</evidence>
<dbReference type="InterPro" id="IPR041315">
    <property type="entry name" value="PlcR_TPR"/>
</dbReference>
<protein>
    <submittedName>
        <fullName evidence="2">Helix-turn-helix transcriptional regulator</fullName>
    </submittedName>
</protein>